<evidence type="ECO:0000313" key="6">
    <source>
        <dbReference type="Proteomes" id="UP001623330"/>
    </source>
</evidence>
<comment type="caution">
    <text evidence="5">The sequence shown here is derived from an EMBL/GenBank/DDBJ whole genome shotgun (WGS) entry which is preliminary data.</text>
</comment>
<gene>
    <name evidence="5" type="ORF">RNJ44_00806</name>
</gene>
<accession>A0ABR4NSA5</accession>
<dbReference type="PROSITE" id="PS50294">
    <property type="entry name" value="WD_REPEATS_REGION"/>
    <property type="match status" value="3"/>
</dbReference>
<dbReference type="SMART" id="SM00320">
    <property type="entry name" value="WD40"/>
    <property type="match status" value="6"/>
</dbReference>
<reference evidence="5 6" key="1">
    <citation type="submission" date="2024-05" db="EMBL/GenBank/DDBJ databases">
        <title>Long read based assembly of the Candida bracarensis genome reveals expanded adhesin content.</title>
        <authorList>
            <person name="Marcet-Houben M."/>
            <person name="Ksiezopolska E."/>
            <person name="Gabaldon T."/>
        </authorList>
    </citation>
    <scope>NUCLEOTIDE SEQUENCE [LARGE SCALE GENOMIC DNA]</scope>
    <source>
        <strain evidence="5 6">CBM6</strain>
    </source>
</reference>
<feature type="repeat" description="WD" evidence="3">
    <location>
        <begin position="494"/>
        <end position="533"/>
    </location>
</feature>
<evidence type="ECO:0000256" key="1">
    <source>
        <dbReference type="ARBA" id="ARBA00022574"/>
    </source>
</evidence>
<feature type="repeat" description="WD" evidence="3">
    <location>
        <begin position="577"/>
        <end position="599"/>
    </location>
</feature>
<keyword evidence="4" id="KW-0175">Coiled coil</keyword>
<feature type="coiled-coil region" evidence="4">
    <location>
        <begin position="231"/>
        <end position="300"/>
    </location>
</feature>
<dbReference type="InterPro" id="IPR020472">
    <property type="entry name" value="WD40_PAC1"/>
</dbReference>
<sequence>MSVNDQITHLGRTLTTAASVLIGSQDLEKNVEQNLFSSTRNPYRKSLQESLAAADFMNSETFEKLKGSRRLVGGEREGLFSEESRRAYFRNQVSDKKTTFKVLSHISDDLLREIPNSDTAEITVGENNEDEDNEKRMKGSVKLLGMSSEDEPKGRTVSLYQGFEASLPTVNKSIELGQNLLENGTENQVLTKSGPRSKIKSGPWEDLLESKEDVYISMDFSPEKIASIQSKNQLYRINELANNNLEMLEIRKKLSAEEIDSIKDKIEKLQVRQNLLIKKIAAIEENELFLEDTVREINNRIAEFDSNSDADMNLSNLQNTESVINATRPSALERKDSINIVESSLNEIRQFGADTVKDTVNEKSELDTFFENTKNRRARKASSTVQKYYASGKKMSTITMAHPESITCLDFDPQFNLLCTAGELDHVVKLWDYTKRRQIGSMEGHVATVSCMQMDKRYSLVATGSKDATVKLWDTNRVIKHFDNDQAAHEIHTFDAHLDEISSLYIDSDNLLTASQDKTIRRWDLYSGKCVQVFDINFPTLTAYKPNRPSTNLENNLALRTTTTPIIGAIQSFDAALATGTKDGLVRLWDMRSGEVVRILEGHSDAITSLKFDATNIVSGSLDGTVRIWDLRTDGIADILSLSNPVIALDLDPEHITIASNDHNVHIYDRKPREQWQLEDASGAETSSTSVYLKYKERYLLEGRSNGDVNVWIV</sequence>
<keyword evidence="1 3" id="KW-0853">WD repeat</keyword>
<proteinExistence type="predicted"/>
<dbReference type="Gene3D" id="2.130.10.10">
    <property type="entry name" value="YVTN repeat-like/Quinoprotein amine dehydrogenase"/>
    <property type="match status" value="2"/>
</dbReference>
<protein>
    <submittedName>
        <fullName evidence="5">Mitochondrial division protein 1</fullName>
    </submittedName>
</protein>
<organism evidence="5 6">
    <name type="scientific">Nakaseomyces bracarensis</name>
    <dbReference type="NCBI Taxonomy" id="273131"/>
    <lineage>
        <taxon>Eukaryota</taxon>
        <taxon>Fungi</taxon>
        <taxon>Dikarya</taxon>
        <taxon>Ascomycota</taxon>
        <taxon>Saccharomycotina</taxon>
        <taxon>Saccharomycetes</taxon>
        <taxon>Saccharomycetales</taxon>
        <taxon>Saccharomycetaceae</taxon>
        <taxon>Nakaseomyces</taxon>
    </lineage>
</organism>
<dbReference type="CDD" id="cd00200">
    <property type="entry name" value="WD40"/>
    <property type="match status" value="1"/>
</dbReference>
<keyword evidence="2" id="KW-0677">Repeat</keyword>
<dbReference type="PROSITE" id="PS50082">
    <property type="entry name" value="WD_REPEATS_2"/>
    <property type="match status" value="5"/>
</dbReference>
<dbReference type="PANTHER" id="PTHR19848">
    <property type="entry name" value="WD40 REPEAT PROTEIN"/>
    <property type="match status" value="1"/>
</dbReference>
<feature type="repeat" description="WD" evidence="3">
    <location>
        <begin position="442"/>
        <end position="474"/>
    </location>
</feature>
<dbReference type="InterPro" id="IPR015943">
    <property type="entry name" value="WD40/YVTN_repeat-like_dom_sf"/>
</dbReference>
<keyword evidence="6" id="KW-1185">Reference proteome</keyword>
<dbReference type="EMBL" id="JBEVYD010000008">
    <property type="protein sequence ID" value="KAL3231167.1"/>
    <property type="molecule type" value="Genomic_DNA"/>
</dbReference>
<dbReference type="Pfam" id="PF00400">
    <property type="entry name" value="WD40"/>
    <property type="match status" value="4"/>
</dbReference>
<evidence type="ECO:0000313" key="5">
    <source>
        <dbReference type="EMBL" id="KAL3231167.1"/>
    </source>
</evidence>
<dbReference type="InterPro" id="IPR036322">
    <property type="entry name" value="WD40_repeat_dom_sf"/>
</dbReference>
<name>A0ABR4NSA5_9SACH</name>
<evidence type="ECO:0000256" key="3">
    <source>
        <dbReference type="PROSITE-ProRule" id="PRU00221"/>
    </source>
</evidence>
<dbReference type="Proteomes" id="UP001623330">
    <property type="component" value="Unassembled WGS sequence"/>
</dbReference>
<dbReference type="PANTHER" id="PTHR19848:SF8">
    <property type="entry name" value="F-BOX AND WD REPEAT DOMAIN CONTAINING 7"/>
    <property type="match status" value="1"/>
</dbReference>
<feature type="repeat" description="WD" evidence="3">
    <location>
        <begin position="399"/>
        <end position="441"/>
    </location>
</feature>
<evidence type="ECO:0000256" key="4">
    <source>
        <dbReference type="SAM" id="Coils"/>
    </source>
</evidence>
<dbReference type="PRINTS" id="PR00320">
    <property type="entry name" value="GPROTEINBRPT"/>
</dbReference>
<dbReference type="CDD" id="cd22881">
    <property type="entry name" value="Mdv1_N"/>
    <property type="match status" value="1"/>
</dbReference>
<dbReference type="InterPro" id="IPR019775">
    <property type="entry name" value="WD40_repeat_CS"/>
</dbReference>
<dbReference type="SUPFAM" id="SSF50978">
    <property type="entry name" value="WD40 repeat-like"/>
    <property type="match status" value="1"/>
</dbReference>
<evidence type="ECO:0000256" key="2">
    <source>
        <dbReference type="ARBA" id="ARBA00022737"/>
    </source>
</evidence>
<dbReference type="PROSITE" id="PS00678">
    <property type="entry name" value="WD_REPEATS_1"/>
    <property type="match status" value="2"/>
</dbReference>
<dbReference type="Gene3D" id="6.10.280.220">
    <property type="match status" value="1"/>
</dbReference>
<dbReference type="InterPro" id="IPR001680">
    <property type="entry name" value="WD40_rpt"/>
</dbReference>
<feature type="repeat" description="WD" evidence="3">
    <location>
        <begin position="600"/>
        <end position="633"/>
    </location>
</feature>